<organism evidence="3">
    <name type="scientific">Eucalyptus grandis</name>
    <name type="common">Flooded gum</name>
    <dbReference type="NCBI Taxonomy" id="71139"/>
    <lineage>
        <taxon>Eukaryota</taxon>
        <taxon>Viridiplantae</taxon>
        <taxon>Streptophyta</taxon>
        <taxon>Embryophyta</taxon>
        <taxon>Tracheophyta</taxon>
        <taxon>Spermatophyta</taxon>
        <taxon>Magnoliopsida</taxon>
        <taxon>eudicotyledons</taxon>
        <taxon>Gunneridae</taxon>
        <taxon>Pentapetalae</taxon>
        <taxon>rosids</taxon>
        <taxon>malvids</taxon>
        <taxon>Myrtales</taxon>
        <taxon>Myrtaceae</taxon>
        <taxon>Myrtoideae</taxon>
        <taxon>Eucalypteae</taxon>
        <taxon>Eucalyptus</taxon>
    </lineage>
</organism>
<reference evidence="3" key="1">
    <citation type="submission" date="2013-07" db="EMBL/GenBank/DDBJ databases">
        <title>The genome of Eucalyptus grandis.</title>
        <authorList>
            <person name="Schmutz J."/>
            <person name="Hayes R."/>
            <person name="Myburg A."/>
            <person name="Tuskan G."/>
            <person name="Grattapaglia D."/>
            <person name="Rokhsar D.S."/>
        </authorList>
    </citation>
    <scope>NUCLEOTIDE SEQUENCE</scope>
    <source>
        <tissue evidence="3">Leaf extractions</tissue>
    </source>
</reference>
<keyword evidence="1" id="KW-0378">Hydrolase</keyword>
<dbReference type="SMART" id="SM01326">
    <property type="entry name" value="PTEN_C2"/>
    <property type="match status" value="1"/>
</dbReference>
<dbReference type="PANTHER" id="PTHR45733">
    <property type="entry name" value="FORMIN-J"/>
    <property type="match status" value="1"/>
</dbReference>
<dbReference type="InterPro" id="IPR035892">
    <property type="entry name" value="C2_domain_sf"/>
</dbReference>
<accession>A0A059CQ34</accession>
<gene>
    <name evidence="3" type="ORF">EUGRSUZ_C01935</name>
</gene>
<dbReference type="PROSITE" id="PS51182">
    <property type="entry name" value="C2_TENSIN"/>
    <property type="match status" value="1"/>
</dbReference>
<dbReference type="PANTHER" id="PTHR45733:SF20">
    <property type="entry name" value="FORMIN-LIKE PROTEIN 13"/>
    <property type="match status" value="1"/>
</dbReference>
<keyword evidence="1" id="KW-0904">Protein phosphatase</keyword>
<dbReference type="InParanoid" id="A0A059CQ34"/>
<dbReference type="SUPFAM" id="SSF49562">
    <property type="entry name" value="C2 domain (Calcium/lipid-binding domain, CaLB)"/>
    <property type="match status" value="1"/>
</dbReference>
<evidence type="ECO:0000259" key="2">
    <source>
        <dbReference type="PROSITE" id="PS51182"/>
    </source>
</evidence>
<dbReference type="InterPro" id="IPR051144">
    <property type="entry name" value="Formin_homology_domain"/>
</dbReference>
<dbReference type="STRING" id="71139.A0A059CQ34"/>
<protein>
    <recommendedName>
        <fullName evidence="2">C2 tensin-type domain-containing protein</fullName>
    </recommendedName>
</protein>
<dbReference type="SUPFAM" id="SSF52799">
    <property type="entry name" value="(Phosphotyrosine protein) phosphatases II"/>
    <property type="match status" value="1"/>
</dbReference>
<evidence type="ECO:0000313" key="3">
    <source>
        <dbReference type="EMBL" id="KCW80573.1"/>
    </source>
</evidence>
<dbReference type="InterPro" id="IPR029021">
    <property type="entry name" value="Prot-tyrosine_phosphatase-like"/>
</dbReference>
<dbReference type="InterPro" id="IPR014020">
    <property type="entry name" value="Tensin_C2-dom"/>
</dbReference>
<dbReference type="GO" id="GO:0004721">
    <property type="term" value="F:phosphoprotein phosphatase activity"/>
    <property type="evidence" value="ECO:0007669"/>
    <property type="project" value="UniProtKB-KW"/>
</dbReference>
<evidence type="ECO:0000256" key="1">
    <source>
        <dbReference type="ARBA" id="ARBA00022912"/>
    </source>
</evidence>
<dbReference type="EMBL" id="KK198755">
    <property type="protein sequence ID" value="KCW80573.1"/>
    <property type="molecule type" value="Genomic_DNA"/>
</dbReference>
<dbReference type="Gene3D" id="2.60.40.1110">
    <property type="match status" value="1"/>
</dbReference>
<feature type="domain" description="C2 tensin-type" evidence="2">
    <location>
        <begin position="138"/>
        <end position="265"/>
    </location>
</feature>
<dbReference type="Gene3D" id="3.90.190.10">
    <property type="entry name" value="Protein tyrosine phosphatase superfamily"/>
    <property type="match status" value="1"/>
</dbReference>
<dbReference type="Gramene" id="KCW80573">
    <property type="protein sequence ID" value="KCW80573"/>
    <property type="gene ID" value="EUGRSUZ_C01935"/>
</dbReference>
<sequence length="429" mass="48302">MRGVVAKLQDQFPAASFKVLNFGEGENHSHLARVLFEYDITVIKLPQNNGGCPIPRVEIIRDFLRSADEWLSSDAKTNMLLMHCERGAWPVLAFMLASLLLYRKKQDGSRNTQHDLQQLRYMQYVSMQNASSDWPALNKLLVIKSVRLSSVPHLDVQWGCQIIGQEPFIFADQTLKVLSSTPYKQVEGEKVQFNVFCYVRDDVVLEFMSLDADLEHGESMFRAMFNTAFISDSVLKLMFEDMDVSWDHKDQYPKEFMAEIDFFQVNADTLLEWADLSGDEVEKENRSKKSIGKIEPKELPAEERAVHFMTLNYDASTSPEENEVLELPIQSNIEPTSTLPQVPTSPSESLADSALEGTFESFELATKSPYTSPSVELDQQSGTAVEGNGLSFSLSDVTVSDILIGFCTTTSSSPIKRGIIIEQYKKSAL</sequence>
<dbReference type="Pfam" id="PF10409">
    <property type="entry name" value="PTEN_C2"/>
    <property type="match status" value="1"/>
</dbReference>
<dbReference type="AlphaFoldDB" id="A0A059CQ34"/>
<name>A0A059CQ34_EUCGR</name>
<proteinExistence type="predicted"/>